<evidence type="ECO:0000256" key="1">
    <source>
        <dbReference type="SAM" id="MobiDB-lite"/>
    </source>
</evidence>
<name>K0RT17_THAOC</name>
<feature type="compositionally biased region" description="Basic and acidic residues" evidence="1">
    <location>
        <begin position="29"/>
        <end position="38"/>
    </location>
</feature>
<dbReference type="AlphaFoldDB" id="K0RT17"/>
<feature type="compositionally biased region" description="Pro residues" evidence="1">
    <location>
        <begin position="90"/>
        <end position="102"/>
    </location>
</feature>
<proteinExistence type="predicted"/>
<gene>
    <name evidence="2" type="ORF">THAOC_24752</name>
</gene>
<dbReference type="Proteomes" id="UP000266841">
    <property type="component" value="Unassembled WGS sequence"/>
</dbReference>
<reference evidence="2 3" key="1">
    <citation type="journal article" date="2012" name="Genome Biol.">
        <title>Genome and low-iron response of an oceanic diatom adapted to chronic iron limitation.</title>
        <authorList>
            <person name="Lommer M."/>
            <person name="Specht M."/>
            <person name="Roy A.S."/>
            <person name="Kraemer L."/>
            <person name="Andreson R."/>
            <person name="Gutowska M.A."/>
            <person name="Wolf J."/>
            <person name="Bergner S.V."/>
            <person name="Schilhabel M.B."/>
            <person name="Klostermeier U.C."/>
            <person name="Beiko R.G."/>
            <person name="Rosenstiel P."/>
            <person name="Hippler M."/>
            <person name="Laroche J."/>
        </authorList>
    </citation>
    <scope>NUCLEOTIDE SEQUENCE [LARGE SCALE GENOMIC DNA]</scope>
    <source>
        <strain evidence="2 3">CCMP1005</strain>
    </source>
</reference>
<evidence type="ECO:0000313" key="3">
    <source>
        <dbReference type="Proteomes" id="UP000266841"/>
    </source>
</evidence>
<feature type="compositionally biased region" description="Polar residues" evidence="1">
    <location>
        <begin position="41"/>
        <end position="56"/>
    </location>
</feature>
<feature type="non-terminal residue" evidence="2">
    <location>
        <position position="1"/>
    </location>
</feature>
<feature type="region of interest" description="Disordered" evidence="1">
    <location>
        <begin position="28"/>
        <end position="102"/>
    </location>
</feature>
<evidence type="ECO:0000313" key="2">
    <source>
        <dbReference type="EMBL" id="EJK55514.1"/>
    </source>
</evidence>
<protein>
    <submittedName>
        <fullName evidence="2">Uncharacterized protein</fullName>
    </submittedName>
</protein>
<organism evidence="2 3">
    <name type="scientific">Thalassiosira oceanica</name>
    <name type="common">Marine diatom</name>
    <dbReference type="NCBI Taxonomy" id="159749"/>
    <lineage>
        <taxon>Eukaryota</taxon>
        <taxon>Sar</taxon>
        <taxon>Stramenopiles</taxon>
        <taxon>Ochrophyta</taxon>
        <taxon>Bacillariophyta</taxon>
        <taxon>Coscinodiscophyceae</taxon>
        <taxon>Thalassiosirophycidae</taxon>
        <taxon>Thalassiosirales</taxon>
        <taxon>Thalassiosiraceae</taxon>
        <taxon>Thalassiosira</taxon>
    </lineage>
</organism>
<keyword evidence="3" id="KW-1185">Reference proteome</keyword>
<dbReference type="EMBL" id="AGNL01033864">
    <property type="protein sequence ID" value="EJK55514.1"/>
    <property type="molecule type" value="Genomic_DNA"/>
</dbReference>
<accession>K0RT17</accession>
<sequence length="102" mass="11132">TYIALWQLNPPHGVVKADVEADVEAEVEAEVRRPDQKSRQKFANQIRSRGRSSPTRSEVEAEVPCVAKPPADWAGRRSGPCPPAHKIHRLPPPGIIASTPPA</sequence>
<comment type="caution">
    <text evidence="2">The sequence shown here is derived from an EMBL/GenBank/DDBJ whole genome shotgun (WGS) entry which is preliminary data.</text>
</comment>